<evidence type="ECO:0000313" key="4">
    <source>
        <dbReference type="Proteomes" id="UP000092668"/>
    </source>
</evidence>
<dbReference type="AlphaFoldDB" id="A0A1B8SGF9"/>
<dbReference type="Proteomes" id="UP000092668">
    <property type="component" value="Unassembled WGS sequence"/>
</dbReference>
<feature type="transmembrane region" description="Helical" evidence="1">
    <location>
        <begin position="25"/>
        <end position="45"/>
    </location>
</feature>
<evidence type="ECO:0000259" key="2">
    <source>
        <dbReference type="Pfam" id="PF25863"/>
    </source>
</evidence>
<dbReference type="PATRIC" id="fig|354243.3.peg.2073"/>
<name>A0A1B8SGF9_9MYCO</name>
<reference evidence="3 4" key="1">
    <citation type="submission" date="2015-06" db="EMBL/GenBank/DDBJ databases">
        <title>Genome sequence of Mycobacterium kumamotonense strain Roo.</title>
        <authorList>
            <person name="Greninger A.L."/>
            <person name="Cunningham G."/>
            <person name="Miller S."/>
        </authorList>
    </citation>
    <scope>NUCLEOTIDE SEQUENCE [LARGE SCALE GENOMIC DNA]</scope>
    <source>
        <strain evidence="3 4">Roo</strain>
    </source>
</reference>
<feature type="domain" description="Alkaline phosphatase-like protein PglZ C-terminal" evidence="2">
    <location>
        <begin position="269"/>
        <end position="363"/>
    </location>
</feature>
<evidence type="ECO:0000313" key="3">
    <source>
        <dbReference type="EMBL" id="OBY31832.1"/>
    </source>
</evidence>
<dbReference type="InterPro" id="IPR058882">
    <property type="entry name" value="PglZ_C"/>
</dbReference>
<sequence>MFGFGLFCFIGFLYCAIRVRSRKWWTAATIASGCTLVLWVIMFSADEVNGQTQISDAAAIYFVLVWAGSITAGFALNRDYLRWRALRTPADAWYNQTTSQAGWAQSASPVTHYALGQAATEYGFPAIASQPQTARHLWTAGRGQTNGARFLSAKGEDRDENGQRDTARVLERLQVSETEHVHLDPMSVSAQAGTFERPSAITAKGGGAGTEPPNAYQVPDSATTAVETEPSWWHTDAAPPTAPSSPVVETPEPKLSMFDTAAHRPARPLPDQVVASRVFAAQRKLAGRIVVADEQIRSLLSALLTDHELTTPQVATAMGVPPGSVNGALMQVKRVLDVEGYEVVQVRDSVVKLDVAALKEQFGVSG</sequence>
<feature type="transmembrane region" description="Helical" evidence="1">
    <location>
        <begin position="57"/>
        <end position="76"/>
    </location>
</feature>
<dbReference type="Pfam" id="PF25863">
    <property type="entry name" value="PglZ_C"/>
    <property type="match status" value="1"/>
</dbReference>
<dbReference type="EMBL" id="LFOE01000011">
    <property type="protein sequence ID" value="OBY31832.1"/>
    <property type="molecule type" value="Genomic_DNA"/>
</dbReference>
<keyword evidence="1" id="KW-0812">Transmembrane</keyword>
<evidence type="ECO:0000256" key="1">
    <source>
        <dbReference type="SAM" id="Phobius"/>
    </source>
</evidence>
<keyword evidence="4" id="KW-1185">Reference proteome</keyword>
<gene>
    <name evidence="3" type="ORF">ACT18_09980</name>
</gene>
<keyword evidence="1" id="KW-0472">Membrane</keyword>
<protein>
    <recommendedName>
        <fullName evidence="2">Alkaline phosphatase-like protein PglZ C-terminal domain-containing protein</fullName>
    </recommendedName>
</protein>
<organism evidence="3 4">
    <name type="scientific">Mycolicibacter kumamotonensis</name>
    <dbReference type="NCBI Taxonomy" id="354243"/>
    <lineage>
        <taxon>Bacteria</taxon>
        <taxon>Bacillati</taxon>
        <taxon>Actinomycetota</taxon>
        <taxon>Actinomycetes</taxon>
        <taxon>Mycobacteriales</taxon>
        <taxon>Mycobacteriaceae</taxon>
        <taxon>Mycolicibacter</taxon>
    </lineage>
</organism>
<keyword evidence="1" id="KW-1133">Transmembrane helix</keyword>
<proteinExistence type="predicted"/>
<accession>A0A1B8SGF9</accession>
<comment type="caution">
    <text evidence="3">The sequence shown here is derived from an EMBL/GenBank/DDBJ whole genome shotgun (WGS) entry which is preliminary data.</text>
</comment>
<dbReference type="STRING" id="354243.BST28_21195"/>